<gene>
    <name evidence="2" type="ORF">QQ020_19745</name>
</gene>
<name>A0ABT8LBI2_9BACT</name>
<dbReference type="Pfam" id="PF03372">
    <property type="entry name" value="Exo_endo_phos"/>
    <property type="match status" value="1"/>
</dbReference>
<keyword evidence="2" id="KW-0255">Endonuclease</keyword>
<evidence type="ECO:0000259" key="1">
    <source>
        <dbReference type="Pfam" id="PF03372"/>
    </source>
</evidence>
<dbReference type="GO" id="GO:0004519">
    <property type="term" value="F:endonuclease activity"/>
    <property type="evidence" value="ECO:0007669"/>
    <property type="project" value="UniProtKB-KW"/>
</dbReference>
<accession>A0ABT8LBI2</accession>
<evidence type="ECO:0000313" key="3">
    <source>
        <dbReference type="Proteomes" id="UP001172083"/>
    </source>
</evidence>
<dbReference type="SUPFAM" id="SSF56219">
    <property type="entry name" value="DNase I-like"/>
    <property type="match status" value="1"/>
</dbReference>
<keyword evidence="2" id="KW-0540">Nuclease</keyword>
<dbReference type="InterPro" id="IPR005135">
    <property type="entry name" value="Endo/exonuclease/phosphatase"/>
</dbReference>
<sequence length="324" mass="37240">MKLRVATFNLENLDDIVDQSPSLAERIKVLAPQLERLRADILCFQEVHGQEQQNEKRQLLALQSLLNATSYATYHVRHVKTSNDEAYDQRNLVVVSRFPITEVEQYHHDLTPAPAYQKVTAIPDETEAKPVKWERPILYTKIAVREGFELHLINLHLKSRIPSNISGQKINNYTWREAYAWAEGFFISSMKRVGQALEARVLVDRLFDADAAAKIIVCGDFNGHPDEVPVEAIRGRVENTGNPDLIHREMVPAENTIPDSARYTYLYNGRKRLLDHMLISKTLIPYYRNAEIHNEVLHDETIAFALDTKFPESDHAPFVVEFEI</sequence>
<reference evidence="2" key="1">
    <citation type="submission" date="2023-06" db="EMBL/GenBank/DDBJ databases">
        <title>Genomic of Agaribacillus aureum.</title>
        <authorList>
            <person name="Wang G."/>
        </authorList>
    </citation>
    <scope>NUCLEOTIDE SEQUENCE</scope>
    <source>
        <strain evidence="2">BMA12</strain>
    </source>
</reference>
<protein>
    <submittedName>
        <fullName evidence="2">Endonuclease/exonuclease/phosphatase family protein</fullName>
    </submittedName>
</protein>
<dbReference type="InterPro" id="IPR036691">
    <property type="entry name" value="Endo/exonu/phosph_ase_sf"/>
</dbReference>
<proteinExistence type="predicted"/>
<dbReference type="PANTHER" id="PTHR42834:SF1">
    <property type="entry name" value="ENDONUCLEASE_EXONUCLEASE_PHOSPHATASE FAMILY PROTEIN (AFU_ORTHOLOGUE AFUA_3G09210)"/>
    <property type="match status" value="1"/>
</dbReference>
<dbReference type="EMBL" id="JAUJEB010000004">
    <property type="protein sequence ID" value="MDN5214322.1"/>
    <property type="molecule type" value="Genomic_DNA"/>
</dbReference>
<feature type="domain" description="Endonuclease/exonuclease/phosphatase" evidence="1">
    <location>
        <begin position="6"/>
        <end position="285"/>
    </location>
</feature>
<dbReference type="Gene3D" id="3.60.10.10">
    <property type="entry name" value="Endonuclease/exonuclease/phosphatase"/>
    <property type="match status" value="1"/>
</dbReference>
<comment type="caution">
    <text evidence="2">The sequence shown here is derived from an EMBL/GenBank/DDBJ whole genome shotgun (WGS) entry which is preliminary data.</text>
</comment>
<evidence type="ECO:0000313" key="2">
    <source>
        <dbReference type="EMBL" id="MDN5214322.1"/>
    </source>
</evidence>
<keyword evidence="3" id="KW-1185">Reference proteome</keyword>
<keyword evidence="2" id="KW-0378">Hydrolase</keyword>
<organism evidence="2 3">
    <name type="scientific">Agaribacillus aureus</name>
    <dbReference type="NCBI Taxonomy" id="3051825"/>
    <lineage>
        <taxon>Bacteria</taxon>
        <taxon>Pseudomonadati</taxon>
        <taxon>Bacteroidota</taxon>
        <taxon>Cytophagia</taxon>
        <taxon>Cytophagales</taxon>
        <taxon>Splendidivirgaceae</taxon>
        <taxon>Agaribacillus</taxon>
    </lineage>
</organism>
<dbReference type="RefSeq" id="WP_346759656.1">
    <property type="nucleotide sequence ID" value="NZ_JAUJEB010000004.1"/>
</dbReference>
<dbReference type="Proteomes" id="UP001172083">
    <property type="component" value="Unassembled WGS sequence"/>
</dbReference>
<dbReference type="PANTHER" id="PTHR42834">
    <property type="entry name" value="ENDONUCLEASE/EXONUCLEASE/PHOSPHATASE FAMILY PROTEIN (AFU_ORTHOLOGUE AFUA_3G09210)"/>
    <property type="match status" value="1"/>
</dbReference>